<name>A0A0M5L761_9SPHN</name>
<sequence length="56" mass="6298">MRACVARVIADDASKSSHLRNGLPIKHQFATLRLAIKHHVFLPFCPINLPPQHFLA</sequence>
<dbReference type="Proteomes" id="UP000057938">
    <property type="component" value="Chromosome"/>
</dbReference>
<reference evidence="1 2" key="1">
    <citation type="submission" date="2015-09" db="EMBL/GenBank/DDBJ databases">
        <title>Complete genome sequence of a benzo[a]pyrene-degrading bacterium Altererythrobacter epoxidivorans CGMCC 1.7731T.</title>
        <authorList>
            <person name="Li Z."/>
            <person name="Cheng H."/>
            <person name="Huo Y."/>
            <person name="Xu X."/>
        </authorList>
    </citation>
    <scope>NUCLEOTIDE SEQUENCE [LARGE SCALE GENOMIC DNA]</scope>
    <source>
        <strain evidence="1 2">CGMCC 1.7731</strain>
    </source>
</reference>
<dbReference type="STRING" id="361183.AMC99_01831"/>
<evidence type="ECO:0000313" key="1">
    <source>
        <dbReference type="EMBL" id="ALE17119.1"/>
    </source>
</evidence>
<evidence type="ECO:0000313" key="2">
    <source>
        <dbReference type="Proteomes" id="UP000057938"/>
    </source>
</evidence>
<proteinExistence type="predicted"/>
<dbReference type="EMBL" id="CP012669">
    <property type="protein sequence ID" value="ALE17119.1"/>
    <property type="molecule type" value="Genomic_DNA"/>
</dbReference>
<protein>
    <submittedName>
        <fullName evidence="1">Uncharacterized protein</fullName>
    </submittedName>
</protein>
<keyword evidence="2" id="KW-1185">Reference proteome</keyword>
<gene>
    <name evidence="1" type="ORF">AMC99_01831</name>
</gene>
<accession>A0A0M5L761</accession>
<dbReference type="KEGG" id="aep:AMC99_01831"/>
<organism evidence="1 2">
    <name type="scientific">Altererythrobacter epoxidivorans</name>
    <dbReference type="NCBI Taxonomy" id="361183"/>
    <lineage>
        <taxon>Bacteria</taxon>
        <taxon>Pseudomonadati</taxon>
        <taxon>Pseudomonadota</taxon>
        <taxon>Alphaproteobacteria</taxon>
        <taxon>Sphingomonadales</taxon>
        <taxon>Erythrobacteraceae</taxon>
        <taxon>Altererythrobacter</taxon>
    </lineage>
</organism>
<dbReference type="AlphaFoldDB" id="A0A0M5L761"/>